<feature type="compositionally biased region" description="Basic and acidic residues" evidence="1">
    <location>
        <begin position="410"/>
        <end position="436"/>
    </location>
</feature>
<feature type="compositionally biased region" description="Acidic residues" evidence="1">
    <location>
        <begin position="593"/>
        <end position="606"/>
    </location>
</feature>
<organism evidence="2 3">
    <name type="scientific">Coprinellus micaceus</name>
    <name type="common">Glistening ink-cap mushroom</name>
    <name type="synonym">Coprinus micaceus</name>
    <dbReference type="NCBI Taxonomy" id="71717"/>
    <lineage>
        <taxon>Eukaryota</taxon>
        <taxon>Fungi</taxon>
        <taxon>Dikarya</taxon>
        <taxon>Basidiomycota</taxon>
        <taxon>Agaricomycotina</taxon>
        <taxon>Agaricomycetes</taxon>
        <taxon>Agaricomycetidae</taxon>
        <taxon>Agaricales</taxon>
        <taxon>Agaricineae</taxon>
        <taxon>Psathyrellaceae</taxon>
        <taxon>Coprinellus</taxon>
    </lineage>
</organism>
<feature type="region of interest" description="Disordered" evidence="1">
    <location>
        <begin position="270"/>
        <end position="630"/>
    </location>
</feature>
<gene>
    <name evidence="2" type="ORF">FA13DRAFT_1241335</name>
</gene>
<dbReference type="STRING" id="71717.A0A4Y7TQ15"/>
<dbReference type="OrthoDB" id="3363386at2759"/>
<feature type="compositionally biased region" description="Basic and acidic residues" evidence="1">
    <location>
        <begin position="566"/>
        <end position="580"/>
    </location>
</feature>
<reference evidence="2 3" key="1">
    <citation type="journal article" date="2019" name="Nat. Ecol. Evol.">
        <title>Megaphylogeny resolves global patterns of mushroom evolution.</title>
        <authorList>
            <person name="Varga T."/>
            <person name="Krizsan K."/>
            <person name="Foldi C."/>
            <person name="Dima B."/>
            <person name="Sanchez-Garcia M."/>
            <person name="Sanchez-Ramirez S."/>
            <person name="Szollosi G.J."/>
            <person name="Szarkandi J.G."/>
            <person name="Papp V."/>
            <person name="Albert L."/>
            <person name="Andreopoulos W."/>
            <person name="Angelini C."/>
            <person name="Antonin V."/>
            <person name="Barry K.W."/>
            <person name="Bougher N.L."/>
            <person name="Buchanan P."/>
            <person name="Buyck B."/>
            <person name="Bense V."/>
            <person name="Catcheside P."/>
            <person name="Chovatia M."/>
            <person name="Cooper J."/>
            <person name="Damon W."/>
            <person name="Desjardin D."/>
            <person name="Finy P."/>
            <person name="Geml J."/>
            <person name="Haridas S."/>
            <person name="Hughes K."/>
            <person name="Justo A."/>
            <person name="Karasinski D."/>
            <person name="Kautmanova I."/>
            <person name="Kiss B."/>
            <person name="Kocsube S."/>
            <person name="Kotiranta H."/>
            <person name="LaButti K.M."/>
            <person name="Lechner B.E."/>
            <person name="Liimatainen K."/>
            <person name="Lipzen A."/>
            <person name="Lukacs Z."/>
            <person name="Mihaltcheva S."/>
            <person name="Morgado L.N."/>
            <person name="Niskanen T."/>
            <person name="Noordeloos M.E."/>
            <person name="Ohm R.A."/>
            <person name="Ortiz-Santana B."/>
            <person name="Ovrebo C."/>
            <person name="Racz N."/>
            <person name="Riley R."/>
            <person name="Savchenko A."/>
            <person name="Shiryaev A."/>
            <person name="Soop K."/>
            <person name="Spirin V."/>
            <person name="Szebenyi C."/>
            <person name="Tomsovsky M."/>
            <person name="Tulloss R.E."/>
            <person name="Uehling J."/>
            <person name="Grigoriev I.V."/>
            <person name="Vagvolgyi C."/>
            <person name="Papp T."/>
            <person name="Martin F.M."/>
            <person name="Miettinen O."/>
            <person name="Hibbett D.S."/>
            <person name="Nagy L.G."/>
        </authorList>
    </citation>
    <scope>NUCLEOTIDE SEQUENCE [LARGE SCALE GENOMIC DNA]</scope>
    <source>
        <strain evidence="2 3">FP101781</strain>
    </source>
</reference>
<protein>
    <submittedName>
        <fullName evidence="2">Uncharacterized protein</fullName>
    </submittedName>
</protein>
<keyword evidence="3" id="KW-1185">Reference proteome</keyword>
<feature type="compositionally biased region" description="Low complexity" evidence="1">
    <location>
        <begin position="212"/>
        <end position="228"/>
    </location>
</feature>
<feature type="compositionally biased region" description="Polar residues" evidence="1">
    <location>
        <begin position="1"/>
        <end position="12"/>
    </location>
</feature>
<evidence type="ECO:0000256" key="1">
    <source>
        <dbReference type="SAM" id="MobiDB-lite"/>
    </source>
</evidence>
<name>A0A4Y7TQ15_COPMI</name>
<dbReference type="AlphaFoldDB" id="A0A4Y7TQ15"/>
<feature type="compositionally biased region" description="Low complexity" evidence="1">
    <location>
        <begin position="143"/>
        <end position="172"/>
    </location>
</feature>
<proteinExistence type="predicted"/>
<evidence type="ECO:0000313" key="3">
    <source>
        <dbReference type="Proteomes" id="UP000298030"/>
    </source>
</evidence>
<dbReference type="Proteomes" id="UP000298030">
    <property type="component" value="Unassembled WGS sequence"/>
</dbReference>
<evidence type="ECO:0000313" key="2">
    <source>
        <dbReference type="EMBL" id="TEB36263.1"/>
    </source>
</evidence>
<feature type="compositionally biased region" description="Low complexity" evidence="1">
    <location>
        <begin position="118"/>
        <end position="130"/>
    </location>
</feature>
<comment type="caution">
    <text evidence="2">The sequence shown here is derived from an EMBL/GenBank/DDBJ whole genome shotgun (WGS) entry which is preliminary data.</text>
</comment>
<feature type="region of interest" description="Disordered" evidence="1">
    <location>
        <begin position="1"/>
        <end position="238"/>
    </location>
</feature>
<feature type="compositionally biased region" description="Low complexity" evidence="1">
    <location>
        <begin position="24"/>
        <end position="53"/>
    </location>
</feature>
<dbReference type="EMBL" id="QPFP01000006">
    <property type="protein sequence ID" value="TEB36263.1"/>
    <property type="molecule type" value="Genomic_DNA"/>
</dbReference>
<feature type="compositionally biased region" description="Low complexity" evidence="1">
    <location>
        <begin position="314"/>
        <end position="326"/>
    </location>
</feature>
<feature type="compositionally biased region" description="Polar residues" evidence="1">
    <location>
        <begin position="290"/>
        <end position="308"/>
    </location>
</feature>
<feature type="compositionally biased region" description="Polar residues" evidence="1">
    <location>
        <begin position="474"/>
        <end position="488"/>
    </location>
</feature>
<feature type="compositionally biased region" description="Basic and acidic residues" evidence="1">
    <location>
        <begin position="620"/>
        <end position="630"/>
    </location>
</feature>
<sequence length="630" mass="66486">MATAVSQHSSSLGPHLGLYPHRASSSTSKHPSSSSSSSSSSLNSSATPTNTSTIRRSPHLSAAPPPSRKIRFAPLPDPRRSVLVTDDGEELPIPGADTATAITSCPPSPAAFPVELPSAETSSTTSVASSLKRNSDSAEPSASGSTTPSSMTNTTNSEASTSAPPSPLNLSVPLPPVLPQQKTPTPAAPSQQSGWPKSKGISFTRIFKRRGSSSSGTSSSNTLTPTTSIETNAHSSRKGITTEEILTLGTINLFRSSTLDSNDGWNLTRWTSAGPSSSGGPARGFGVPLSRTQSNQSTQSYKSKTPSLLSGLRPSTSPKTPKPKAAPNRRGARMLNGRVYGSKPRDPNANPFANARDDDTSFVEWGYGGMGSVKGAKSAGVGAGWEKLGSAPDDDLEDSTGTAWLRKRREAREKKAEEEAKAKADEEAREKEKEDTVQGDEENASSETIGNGETEEAKTEVPALLSAAPTLATITESAQPTPRASVSDLSHHRRTASLASIRRDAPSVPSTPRLPSATPSREIASPLSSASVSAEDEHEIKTMTIPMPRPHMRSRSASNATFTHVVDMEKAQKEAVKVESESESESETSSSDSESEDDDEEEDEEELTGKMVLGAGMEKVSWHRTEVEDK</sequence>
<accession>A0A4Y7TQ15</accession>
<feature type="compositionally biased region" description="Low complexity" evidence="1">
    <location>
        <begin position="462"/>
        <end position="473"/>
    </location>
</feature>